<evidence type="ECO:0000259" key="2">
    <source>
        <dbReference type="PROSITE" id="PS50405"/>
    </source>
</evidence>
<dbReference type="Pfam" id="PF14497">
    <property type="entry name" value="GST_C_3"/>
    <property type="match status" value="1"/>
</dbReference>
<dbReference type="Pfam" id="PF02798">
    <property type="entry name" value="GST_N"/>
    <property type="match status" value="1"/>
</dbReference>
<dbReference type="EMBL" id="SPLM01000072">
    <property type="protein sequence ID" value="TMW63431.1"/>
    <property type="molecule type" value="Genomic_DNA"/>
</dbReference>
<dbReference type="InterPro" id="IPR040079">
    <property type="entry name" value="Glutathione_S-Trfase"/>
</dbReference>
<feature type="domain" description="GST C-terminal" evidence="2">
    <location>
        <begin position="82"/>
        <end position="203"/>
    </location>
</feature>
<dbReference type="InterPro" id="IPR004045">
    <property type="entry name" value="Glutathione_S-Trfase_N"/>
</dbReference>
<dbReference type="PANTHER" id="PTHR11571">
    <property type="entry name" value="GLUTATHIONE S-TRANSFERASE"/>
    <property type="match status" value="1"/>
</dbReference>
<evidence type="ECO:0000313" key="3">
    <source>
        <dbReference type="EMBL" id="TMW63431.1"/>
    </source>
</evidence>
<gene>
    <name evidence="3" type="ORF">Poli38472_002372</name>
</gene>
<dbReference type="CDD" id="cd03039">
    <property type="entry name" value="GST_N_Sigma_like"/>
    <property type="match status" value="1"/>
</dbReference>
<sequence>MSPQIKVTYFDTAGRTEFIRLAFAAGDVAFEDERVTFADFPALKPTLPLGQLPLLTVDGKVYLQSMAIARYAGRLGGLYPSDPLEALQIDTIIECLSEILDAVVDLRWNAPDPLIKAEKIKTLQGGKIPKVFGVVDSAIKGKFLLGDYLCLADLFLYSLHAYFLSSAAFGEIYPSVSAFPKIAAVVENVKANPQVAAYLAKRS</sequence>
<dbReference type="InterPro" id="IPR010987">
    <property type="entry name" value="Glutathione-S-Trfase_C-like"/>
</dbReference>
<dbReference type="InterPro" id="IPR004046">
    <property type="entry name" value="GST_C"/>
</dbReference>
<dbReference type="SFLD" id="SFLDG00363">
    <property type="entry name" value="AMPS_(cytGST):_Alpha-__Mu-__Pi"/>
    <property type="match status" value="1"/>
</dbReference>
<dbReference type="Gene3D" id="3.40.30.10">
    <property type="entry name" value="Glutaredoxin"/>
    <property type="match status" value="1"/>
</dbReference>
<organism evidence="3 4">
    <name type="scientific">Pythium oligandrum</name>
    <name type="common">Mycoparasitic fungus</name>
    <dbReference type="NCBI Taxonomy" id="41045"/>
    <lineage>
        <taxon>Eukaryota</taxon>
        <taxon>Sar</taxon>
        <taxon>Stramenopiles</taxon>
        <taxon>Oomycota</taxon>
        <taxon>Peronosporomycetes</taxon>
        <taxon>Pythiales</taxon>
        <taxon>Pythiaceae</taxon>
        <taxon>Pythium</taxon>
    </lineage>
</organism>
<protein>
    <recommendedName>
        <fullName evidence="5">Glutathione S-transferase</fullName>
    </recommendedName>
</protein>
<dbReference type="Proteomes" id="UP000794436">
    <property type="component" value="Unassembled WGS sequence"/>
</dbReference>
<dbReference type="SFLD" id="SFLDS00019">
    <property type="entry name" value="Glutathione_Transferase_(cytos"/>
    <property type="match status" value="1"/>
</dbReference>
<dbReference type="GO" id="GO:0006749">
    <property type="term" value="P:glutathione metabolic process"/>
    <property type="evidence" value="ECO:0007669"/>
    <property type="project" value="TreeGrafter"/>
</dbReference>
<dbReference type="SFLD" id="SFLDG01205">
    <property type="entry name" value="AMPS.1"/>
    <property type="match status" value="1"/>
</dbReference>
<dbReference type="GO" id="GO:0004364">
    <property type="term" value="F:glutathione transferase activity"/>
    <property type="evidence" value="ECO:0007669"/>
    <property type="project" value="TreeGrafter"/>
</dbReference>
<keyword evidence="4" id="KW-1185">Reference proteome</keyword>
<reference evidence="3" key="1">
    <citation type="submission" date="2019-03" db="EMBL/GenBank/DDBJ databases">
        <title>Long read genome sequence of the mycoparasitic Pythium oligandrum ATCC 38472 isolated from sugarbeet rhizosphere.</title>
        <authorList>
            <person name="Gaulin E."/>
        </authorList>
    </citation>
    <scope>NUCLEOTIDE SEQUENCE</scope>
    <source>
        <strain evidence="3">ATCC 38472_TT</strain>
    </source>
</reference>
<dbReference type="PROSITE" id="PS50404">
    <property type="entry name" value="GST_NTER"/>
    <property type="match status" value="1"/>
</dbReference>
<dbReference type="InterPro" id="IPR036282">
    <property type="entry name" value="Glutathione-S-Trfase_C_sf"/>
</dbReference>
<dbReference type="InterPro" id="IPR036249">
    <property type="entry name" value="Thioredoxin-like_sf"/>
</dbReference>
<dbReference type="InterPro" id="IPR050213">
    <property type="entry name" value="GST_superfamily"/>
</dbReference>
<evidence type="ECO:0008006" key="5">
    <source>
        <dbReference type="Google" id="ProtNLM"/>
    </source>
</evidence>
<name>A0A8K1CIK7_PYTOL</name>
<comment type="caution">
    <text evidence="3">The sequence shown here is derived from an EMBL/GenBank/DDBJ whole genome shotgun (WGS) entry which is preliminary data.</text>
</comment>
<evidence type="ECO:0000313" key="4">
    <source>
        <dbReference type="Proteomes" id="UP000794436"/>
    </source>
</evidence>
<dbReference type="SUPFAM" id="SSF47616">
    <property type="entry name" value="GST C-terminal domain-like"/>
    <property type="match status" value="1"/>
</dbReference>
<dbReference type="Gene3D" id="1.20.1050.10">
    <property type="match status" value="1"/>
</dbReference>
<dbReference type="PROSITE" id="PS50405">
    <property type="entry name" value="GST_CTER"/>
    <property type="match status" value="1"/>
</dbReference>
<dbReference type="OrthoDB" id="420389at2759"/>
<evidence type="ECO:0000259" key="1">
    <source>
        <dbReference type="PROSITE" id="PS50404"/>
    </source>
</evidence>
<feature type="domain" description="GST N-terminal" evidence="1">
    <location>
        <begin position="3"/>
        <end position="80"/>
    </location>
</feature>
<dbReference type="SUPFAM" id="SSF52833">
    <property type="entry name" value="Thioredoxin-like"/>
    <property type="match status" value="1"/>
</dbReference>
<dbReference type="AlphaFoldDB" id="A0A8K1CIK7"/>
<proteinExistence type="predicted"/>
<accession>A0A8K1CIK7</accession>